<dbReference type="InterPro" id="IPR004147">
    <property type="entry name" value="ABC1_dom"/>
</dbReference>
<dbReference type="GO" id="GO:0005524">
    <property type="term" value="F:ATP binding"/>
    <property type="evidence" value="ECO:0007669"/>
    <property type="project" value="UniProtKB-KW"/>
</dbReference>
<gene>
    <name evidence="7" type="ORF">BZG36_05449</name>
</gene>
<keyword evidence="2" id="KW-0808">Transferase</keyword>
<dbReference type="InterPro" id="IPR034646">
    <property type="entry name" value="ADCK3_dom"/>
</dbReference>
<dbReference type="PANTHER" id="PTHR43851">
    <property type="match status" value="1"/>
</dbReference>
<dbReference type="Proteomes" id="UP000242875">
    <property type="component" value="Unassembled WGS sequence"/>
</dbReference>
<dbReference type="GO" id="GO:0006744">
    <property type="term" value="P:ubiquinone biosynthetic process"/>
    <property type="evidence" value="ECO:0007669"/>
    <property type="project" value="EnsemblFungi"/>
</dbReference>
<dbReference type="InterPro" id="IPR011009">
    <property type="entry name" value="Kinase-like_dom_sf"/>
</dbReference>
<feature type="region of interest" description="Disordered" evidence="5">
    <location>
        <begin position="122"/>
        <end position="152"/>
    </location>
</feature>
<dbReference type="GO" id="GO:0005759">
    <property type="term" value="C:mitochondrial matrix"/>
    <property type="evidence" value="ECO:0007669"/>
    <property type="project" value="EnsemblFungi"/>
</dbReference>
<evidence type="ECO:0000256" key="1">
    <source>
        <dbReference type="ARBA" id="ARBA00009670"/>
    </source>
</evidence>
<accession>A0A261XTN3</accession>
<evidence type="ECO:0000313" key="7">
    <source>
        <dbReference type="EMBL" id="OZJ01725.1"/>
    </source>
</evidence>
<evidence type="ECO:0000259" key="6">
    <source>
        <dbReference type="Pfam" id="PF03109"/>
    </source>
</evidence>
<feature type="region of interest" description="Disordered" evidence="5">
    <location>
        <begin position="165"/>
        <end position="196"/>
    </location>
</feature>
<feature type="compositionally biased region" description="Low complexity" evidence="5">
    <location>
        <begin position="126"/>
        <end position="147"/>
    </location>
</feature>
<dbReference type="AlphaFoldDB" id="A0A261XTN3"/>
<keyword evidence="3" id="KW-0547">Nucleotide-binding</keyword>
<evidence type="ECO:0000256" key="2">
    <source>
        <dbReference type="ARBA" id="ARBA00022679"/>
    </source>
</evidence>
<name>A0A261XTN3_9FUNG</name>
<dbReference type="PANTHER" id="PTHR43851:SF3">
    <property type="entry name" value="COENZYME Q8"/>
    <property type="match status" value="1"/>
</dbReference>
<dbReference type="OrthoDB" id="201153at2759"/>
<dbReference type="CDD" id="cd13970">
    <property type="entry name" value="ABC1_ADCK3"/>
    <property type="match status" value="1"/>
</dbReference>
<feature type="domain" description="ABC1 atypical kinase-like" evidence="6">
    <location>
        <begin position="291"/>
        <end position="533"/>
    </location>
</feature>
<reference evidence="7 8" key="1">
    <citation type="journal article" date="2017" name="Mycologia">
        <title>Bifiguratus adelaidae, gen. et sp. nov., a new member of Mucoromycotina in endophytic and soil-dwelling habitats.</title>
        <authorList>
            <person name="Torres-Cruz T.J."/>
            <person name="Billingsley Tobias T.L."/>
            <person name="Almatruk M."/>
            <person name="Hesse C."/>
            <person name="Kuske C.R."/>
            <person name="Desiro A."/>
            <person name="Benucci G.M."/>
            <person name="Bonito G."/>
            <person name="Stajich J.E."/>
            <person name="Dunlap C."/>
            <person name="Arnold A.E."/>
            <person name="Porras-Alfaro A."/>
        </authorList>
    </citation>
    <scope>NUCLEOTIDE SEQUENCE [LARGE SCALE GENOMIC DNA]</scope>
    <source>
        <strain evidence="7 8">AZ0501</strain>
    </source>
</reference>
<dbReference type="GO" id="GO:0004672">
    <property type="term" value="F:protein kinase activity"/>
    <property type="evidence" value="ECO:0007669"/>
    <property type="project" value="EnsemblFungi"/>
</dbReference>
<proteinExistence type="inferred from homology"/>
<evidence type="ECO:0000313" key="8">
    <source>
        <dbReference type="Proteomes" id="UP000242875"/>
    </source>
</evidence>
<dbReference type="InterPro" id="IPR051409">
    <property type="entry name" value="Atypical_kinase_ADCK"/>
</dbReference>
<comment type="caution">
    <text evidence="7">The sequence shown here is derived from an EMBL/GenBank/DDBJ whole genome shotgun (WGS) entry which is preliminary data.</text>
</comment>
<dbReference type="SUPFAM" id="SSF56112">
    <property type="entry name" value="Protein kinase-like (PK-like)"/>
    <property type="match status" value="1"/>
</dbReference>
<dbReference type="EMBL" id="MVBO01000255">
    <property type="protein sequence ID" value="OZJ01725.1"/>
    <property type="molecule type" value="Genomic_DNA"/>
</dbReference>
<keyword evidence="8" id="KW-1185">Reference proteome</keyword>
<organism evidence="7 8">
    <name type="scientific">Bifiguratus adelaidae</name>
    <dbReference type="NCBI Taxonomy" id="1938954"/>
    <lineage>
        <taxon>Eukaryota</taxon>
        <taxon>Fungi</taxon>
        <taxon>Fungi incertae sedis</taxon>
        <taxon>Mucoromycota</taxon>
        <taxon>Mucoromycotina</taxon>
        <taxon>Endogonomycetes</taxon>
        <taxon>Endogonales</taxon>
        <taxon>Endogonales incertae sedis</taxon>
        <taxon>Bifiguratus</taxon>
    </lineage>
</organism>
<feature type="compositionally biased region" description="Polar residues" evidence="5">
    <location>
        <begin position="166"/>
        <end position="182"/>
    </location>
</feature>
<dbReference type="GO" id="GO:0016887">
    <property type="term" value="F:ATP hydrolysis activity"/>
    <property type="evidence" value="ECO:0007669"/>
    <property type="project" value="EnsemblFungi"/>
</dbReference>
<evidence type="ECO:0000256" key="4">
    <source>
        <dbReference type="ARBA" id="ARBA00022840"/>
    </source>
</evidence>
<evidence type="ECO:0000256" key="5">
    <source>
        <dbReference type="SAM" id="MobiDB-lite"/>
    </source>
</evidence>
<evidence type="ECO:0000256" key="3">
    <source>
        <dbReference type="ARBA" id="ARBA00022741"/>
    </source>
</evidence>
<feature type="region of interest" description="Disordered" evidence="5">
    <location>
        <begin position="31"/>
        <end position="83"/>
    </location>
</feature>
<sequence length="634" mass="70563">MSKRWADLVIVTGAVSSILQKAYVPALGNVASRSRISRESPATDAQHDDSPIKTGQGETVARGSVSEEQSPITKEVREQQEPLKEVVEAVVAPEKPFEPNVEWTNAITQQPSIHISDRETATPFNTSESAPTPSQPSSPSSTPSDAQASRRNEQDRALDLLMGRTQAASPSPSLIDSQDNATPSSSEPLRELRESRIPTSRVSRLWHYGSLFTGLGLGAVNESLRRATGLSNSEEGSSIMLSEKNVDRIVSKLTRMRGAALKMGQMLSIQGVQSASGDNMLPRQLEQILLKVHDSANYMPSWQMESVMAKELGSDWKDLFSDFNPVPMAAASIGQVHAATFRPSNAPVAIKVQYPGVAESIDSDLSNIKSLITFSNLLPRGLYLDNTIKVMQRELEGECDYTREAECMRQFGQLLKDDPAYKVPYVVDEASTRMVLTSERLNGSPLSRAVDEDQATRDKIGTDLMRLCLNEIFTFHYMQTDPNWSNFFWNRQTRQLELLDFGATHAYTDSFIELYRGVLQSAVDKDRDACRHYSLKLGYLTGYETDIMLNAHIDSVMTLGEPFRPNAPRPYDFSTQTITTRVREIIPVMLRHRLTPPPDETYSLHRKLSGAFLLCSRLGSRVDTVGLWQAILSR</sequence>
<dbReference type="GO" id="GO:0008289">
    <property type="term" value="F:lipid binding"/>
    <property type="evidence" value="ECO:0007669"/>
    <property type="project" value="EnsemblFungi"/>
</dbReference>
<protein>
    <recommendedName>
        <fullName evidence="6">ABC1 atypical kinase-like domain-containing protein</fullName>
    </recommendedName>
</protein>
<feature type="compositionally biased region" description="Basic and acidic residues" evidence="5">
    <location>
        <begin position="74"/>
        <end position="83"/>
    </location>
</feature>
<comment type="similarity">
    <text evidence="1">Belongs to the protein kinase superfamily. ADCK protein kinase family.</text>
</comment>
<dbReference type="Pfam" id="PF03109">
    <property type="entry name" value="ABC1"/>
    <property type="match status" value="1"/>
</dbReference>
<keyword evidence="4" id="KW-0067">ATP-binding</keyword>